<accession>A0A9W9ANW0</accession>
<dbReference type="OrthoDB" id="10250320at2759"/>
<sequence>MTRGRSRSRGHPRPAKMSHHSDTTSFVKRVLCKARVKMSEVLATLAYIDRAQPYLEISSDSKYLFERVFLGALIVATKFLNDSSLPNIHWAQCTRLFGKHDVCRIEREFLEVLDWELRLTEDDLLAHYDSLILVAFPKAPLSSVHRPFKLPASEECTHVEEREENMLHSSSLLSFPSSAHQRSNTNSPTRLPLTSYLFSPSSCLPTSVSPSTPDLEFDDTQLALDTDSDPSCSPPLLTPPSGLTLESDGNRCSGGRKNSDSFWDTFFSSMRIQEASSPILRFQERRQSSICH</sequence>
<evidence type="ECO:0000313" key="4">
    <source>
        <dbReference type="Proteomes" id="UP001150266"/>
    </source>
</evidence>
<dbReference type="SUPFAM" id="SSF47954">
    <property type="entry name" value="Cyclin-like"/>
    <property type="match status" value="1"/>
</dbReference>
<dbReference type="GO" id="GO:0005634">
    <property type="term" value="C:nucleus"/>
    <property type="evidence" value="ECO:0007669"/>
    <property type="project" value="TreeGrafter"/>
</dbReference>
<dbReference type="Pfam" id="PF00134">
    <property type="entry name" value="Cyclin_N"/>
    <property type="match status" value="1"/>
</dbReference>
<dbReference type="CDD" id="cd20557">
    <property type="entry name" value="CYCLIN_ScPCL1-like"/>
    <property type="match status" value="1"/>
</dbReference>
<dbReference type="InterPro" id="IPR006671">
    <property type="entry name" value="Cyclin_N"/>
</dbReference>
<dbReference type="GO" id="GO:0016538">
    <property type="term" value="F:cyclin-dependent protein serine/threonine kinase regulator activity"/>
    <property type="evidence" value="ECO:0007669"/>
    <property type="project" value="TreeGrafter"/>
</dbReference>
<dbReference type="Proteomes" id="UP001150266">
    <property type="component" value="Unassembled WGS sequence"/>
</dbReference>
<name>A0A9W9ANW0_9AGAR</name>
<dbReference type="GO" id="GO:0000307">
    <property type="term" value="C:cyclin-dependent protein kinase holoenzyme complex"/>
    <property type="evidence" value="ECO:0007669"/>
    <property type="project" value="TreeGrafter"/>
</dbReference>
<feature type="region of interest" description="Disordered" evidence="1">
    <location>
        <begin position="1"/>
        <end position="22"/>
    </location>
</feature>
<gene>
    <name evidence="3" type="ORF">J3R30DRAFT_3281810</name>
</gene>
<organism evidence="3 4">
    <name type="scientific">Lentinula aciculospora</name>
    <dbReference type="NCBI Taxonomy" id="153920"/>
    <lineage>
        <taxon>Eukaryota</taxon>
        <taxon>Fungi</taxon>
        <taxon>Dikarya</taxon>
        <taxon>Basidiomycota</taxon>
        <taxon>Agaricomycotina</taxon>
        <taxon>Agaricomycetes</taxon>
        <taxon>Agaricomycetidae</taxon>
        <taxon>Agaricales</taxon>
        <taxon>Marasmiineae</taxon>
        <taxon>Omphalotaceae</taxon>
        <taxon>Lentinula</taxon>
    </lineage>
</organism>
<dbReference type="InterPro" id="IPR013922">
    <property type="entry name" value="Cyclin_PHO80-like"/>
</dbReference>
<dbReference type="AlphaFoldDB" id="A0A9W9ANW0"/>
<dbReference type="PANTHER" id="PTHR15615">
    <property type="match status" value="1"/>
</dbReference>
<proteinExistence type="predicted"/>
<dbReference type="EMBL" id="JAOTPV010000003">
    <property type="protein sequence ID" value="KAJ4486351.1"/>
    <property type="molecule type" value="Genomic_DNA"/>
</dbReference>
<evidence type="ECO:0000256" key="1">
    <source>
        <dbReference type="SAM" id="MobiDB-lite"/>
    </source>
</evidence>
<feature type="region of interest" description="Disordered" evidence="1">
    <location>
        <begin position="225"/>
        <end position="256"/>
    </location>
</feature>
<dbReference type="Gene3D" id="1.10.472.10">
    <property type="entry name" value="Cyclin-like"/>
    <property type="match status" value="1"/>
</dbReference>
<dbReference type="InterPro" id="IPR036915">
    <property type="entry name" value="Cyclin-like_sf"/>
</dbReference>
<protein>
    <recommendedName>
        <fullName evidence="2">Cyclin N-terminal domain-containing protein</fullName>
    </recommendedName>
</protein>
<evidence type="ECO:0000313" key="3">
    <source>
        <dbReference type="EMBL" id="KAJ4486351.1"/>
    </source>
</evidence>
<reference evidence="3" key="1">
    <citation type="submission" date="2022-08" db="EMBL/GenBank/DDBJ databases">
        <title>A Global Phylogenomic Analysis of the Shiitake Genus Lentinula.</title>
        <authorList>
            <consortium name="DOE Joint Genome Institute"/>
            <person name="Sierra-Patev S."/>
            <person name="Min B."/>
            <person name="Naranjo-Ortiz M."/>
            <person name="Looney B."/>
            <person name="Konkel Z."/>
            <person name="Slot J.C."/>
            <person name="Sakamoto Y."/>
            <person name="Steenwyk J.L."/>
            <person name="Rokas A."/>
            <person name="Carro J."/>
            <person name="Camarero S."/>
            <person name="Ferreira P."/>
            <person name="Molpeceres G."/>
            <person name="Ruiz-Duenas F.J."/>
            <person name="Serrano A."/>
            <person name="Henrissat B."/>
            <person name="Drula E."/>
            <person name="Hughes K.W."/>
            <person name="Mata J.L."/>
            <person name="Ishikawa N.K."/>
            <person name="Vargas-Isla R."/>
            <person name="Ushijima S."/>
            <person name="Smith C.A."/>
            <person name="Ahrendt S."/>
            <person name="Andreopoulos W."/>
            <person name="He G."/>
            <person name="Labutti K."/>
            <person name="Lipzen A."/>
            <person name="Ng V."/>
            <person name="Riley R."/>
            <person name="Sandor L."/>
            <person name="Barry K."/>
            <person name="Martinez A.T."/>
            <person name="Xiao Y."/>
            <person name="Gibbons J.G."/>
            <person name="Terashima K."/>
            <person name="Grigoriev I.V."/>
            <person name="Hibbett D.S."/>
        </authorList>
    </citation>
    <scope>NUCLEOTIDE SEQUENCE</scope>
    <source>
        <strain evidence="3">JLM2183</strain>
    </source>
</reference>
<evidence type="ECO:0000259" key="2">
    <source>
        <dbReference type="Pfam" id="PF00134"/>
    </source>
</evidence>
<dbReference type="GO" id="GO:0019901">
    <property type="term" value="F:protein kinase binding"/>
    <property type="evidence" value="ECO:0007669"/>
    <property type="project" value="InterPro"/>
</dbReference>
<comment type="caution">
    <text evidence="3">The sequence shown here is derived from an EMBL/GenBank/DDBJ whole genome shotgun (WGS) entry which is preliminary data.</text>
</comment>
<feature type="domain" description="Cyclin N-terminal" evidence="2">
    <location>
        <begin position="21"/>
        <end position="118"/>
    </location>
</feature>
<dbReference type="PANTHER" id="PTHR15615:SF10">
    <property type="entry name" value="PHO85 CYCLIN-2-RELATED"/>
    <property type="match status" value="1"/>
</dbReference>
<feature type="compositionally biased region" description="Basic residues" evidence="1">
    <location>
        <begin position="1"/>
        <end position="18"/>
    </location>
</feature>
<keyword evidence="4" id="KW-1185">Reference proteome</keyword>